<evidence type="ECO:0000313" key="2">
    <source>
        <dbReference type="Proteomes" id="UP000318704"/>
    </source>
</evidence>
<organism evidence="1 2">
    <name type="scientific">Gimesia aquarii</name>
    <dbReference type="NCBI Taxonomy" id="2527964"/>
    <lineage>
        <taxon>Bacteria</taxon>
        <taxon>Pseudomonadati</taxon>
        <taxon>Planctomycetota</taxon>
        <taxon>Planctomycetia</taxon>
        <taxon>Planctomycetales</taxon>
        <taxon>Planctomycetaceae</taxon>
        <taxon>Gimesia</taxon>
    </lineage>
</organism>
<reference evidence="1 2" key="1">
    <citation type="submission" date="2019-03" db="EMBL/GenBank/DDBJ databases">
        <title>Deep-cultivation of Planctomycetes and their phenomic and genomic characterization uncovers novel biology.</title>
        <authorList>
            <person name="Wiegand S."/>
            <person name="Jogler M."/>
            <person name="Boedeker C."/>
            <person name="Pinto D."/>
            <person name="Vollmers J."/>
            <person name="Rivas-Marin E."/>
            <person name="Kohn T."/>
            <person name="Peeters S.H."/>
            <person name="Heuer A."/>
            <person name="Rast P."/>
            <person name="Oberbeckmann S."/>
            <person name="Bunk B."/>
            <person name="Jeske O."/>
            <person name="Meyerdierks A."/>
            <person name="Storesund J.E."/>
            <person name="Kallscheuer N."/>
            <person name="Luecker S."/>
            <person name="Lage O.M."/>
            <person name="Pohl T."/>
            <person name="Merkel B.J."/>
            <person name="Hornburger P."/>
            <person name="Mueller R.-W."/>
            <person name="Bruemmer F."/>
            <person name="Labrenz M."/>
            <person name="Spormann A.M."/>
            <person name="Op den Camp H."/>
            <person name="Overmann J."/>
            <person name="Amann R."/>
            <person name="Jetten M.S.M."/>
            <person name="Mascher T."/>
            <person name="Medema M.H."/>
            <person name="Devos D.P."/>
            <person name="Kaster A.-K."/>
            <person name="Ovreas L."/>
            <person name="Rohde M."/>
            <person name="Galperin M.Y."/>
            <person name="Jogler C."/>
        </authorList>
    </citation>
    <scope>NUCLEOTIDE SEQUENCE [LARGE SCALE GENOMIC DNA]</scope>
    <source>
        <strain evidence="1 2">V144</strain>
    </source>
</reference>
<protein>
    <submittedName>
        <fullName evidence="1">Uncharacterized protein</fullName>
    </submittedName>
</protein>
<dbReference type="AlphaFoldDB" id="A0A517VVH2"/>
<sequence>MGWEIKAFEFDLGWFMKAGEYYLLLVNLTMSTS</sequence>
<accession>A0A517VVH2</accession>
<dbReference type="KEGG" id="gaw:V144x_24690"/>
<gene>
    <name evidence="1" type="ORF">V144x_24690</name>
</gene>
<dbReference type="Proteomes" id="UP000318704">
    <property type="component" value="Chromosome"/>
</dbReference>
<name>A0A517VVH2_9PLAN</name>
<evidence type="ECO:0000313" key="1">
    <source>
        <dbReference type="EMBL" id="QDT96998.1"/>
    </source>
</evidence>
<proteinExistence type="predicted"/>
<dbReference type="EMBL" id="CP037920">
    <property type="protein sequence ID" value="QDT96998.1"/>
    <property type="molecule type" value="Genomic_DNA"/>
</dbReference>